<reference evidence="2 3" key="1">
    <citation type="submission" date="2024-08" db="EMBL/GenBank/DDBJ databases">
        <authorList>
            <person name="Cucini C."/>
            <person name="Frati F."/>
        </authorList>
    </citation>
    <scope>NUCLEOTIDE SEQUENCE [LARGE SCALE GENOMIC DNA]</scope>
</reference>
<feature type="compositionally biased region" description="Polar residues" evidence="1">
    <location>
        <begin position="577"/>
        <end position="586"/>
    </location>
</feature>
<feature type="region of interest" description="Disordered" evidence="1">
    <location>
        <begin position="232"/>
        <end position="330"/>
    </location>
</feature>
<evidence type="ECO:0000256" key="1">
    <source>
        <dbReference type="SAM" id="MobiDB-lite"/>
    </source>
</evidence>
<feature type="compositionally biased region" description="Basic residues" evidence="1">
    <location>
        <begin position="871"/>
        <end position="882"/>
    </location>
</feature>
<feature type="compositionally biased region" description="Acidic residues" evidence="1">
    <location>
        <begin position="951"/>
        <end position="961"/>
    </location>
</feature>
<gene>
    <name evidence="2" type="ORF">ODALV1_LOCUS28645</name>
</gene>
<feature type="region of interest" description="Disordered" evidence="1">
    <location>
        <begin position="865"/>
        <end position="902"/>
    </location>
</feature>
<feature type="compositionally biased region" description="Polar residues" evidence="1">
    <location>
        <begin position="557"/>
        <end position="567"/>
    </location>
</feature>
<feature type="compositionally biased region" description="Basic and acidic residues" evidence="1">
    <location>
        <begin position="400"/>
        <end position="416"/>
    </location>
</feature>
<dbReference type="Proteomes" id="UP001642540">
    <property type="component" value="Unassembled WGS sequence"/>
</dbReference>
<feature type="compositionally biased region" description="Basic and acidic residues" evidence="1">
    <location>
        <begin position="707"/>
        <end position="733"/>
    </location>
</feature>
<feature type="compositionally biased region" description="Polar residues" evidence="1">
    <location>
        <begin position="810"/>
        <end position="832"/>
    </location>
</feature>
<dbReference type="EMBL" id="CAXLJM020000146">
    <property type="protein sequence ID" value="CAL8141271.1"/>
    <property type="molecule type" value="Genomic_DNA"/>
</dbReference>
<evidence type="ECO:0000313" key="3">
    <source>
        <dbReference type="Proteomes" id="UP001642540"/>
    </source>
</evidence>
<feature type="compositionally biased region" description="Acidic residues" evidence="1">
    <location>
        <begin position="623"/>
        <end position="649"/>
    </location>
</feature>
<name>A0ABP1S1Z3_9HEXA</name>
<feature type="compositionally biased region" description="Acidic residues" evidence="1">
    <location>
        <begin position="439"/>
        <end position="452"/>
    </location>
</feature>
<feature type="compositionally biased region" description="Basic and acidic residues" evidence="1">
    <location>
        <begin position="285"/>
        <end position="311"/>
    </location>
</feature>
<feature type="compositionally biased region" description="Basic and acidic residues" evidence="1">
    <location>
        <begin position="610"/>
        <end position="622"/>
    </location>
</feature>
<dbReference type="Pfam" id="PF15335">
    <property type="entry name" value="CAAP1"/>
    <property type="match status" value="1"/>
</dbReference>
<dbReference type="InterPro" id="IPR038991">
    <property type="entry name" value="CAAP1"/>
</dbReference>
<feature type="region of interest" description="Disordered" evidence="1">
    <location>
        <begin position="390"/>
        <end position="853"/>
    </location>
</feature>
<feature type="compositionally biased region" description="Polar residues" evidence="1">
    <location>
        <begin position="789"/>
        <end position="800"/>
    </location>
</feature>
<organism evidence="2 3">
    <name type="scientific">Orchesella dallaii</name>
    <dbReference type="NCBI Taxonomy" id="48710"/>
    <lineage>
        <taxon>Eukaryota</taxon>
        <taxon>Metazoa</taxon>
        <taxon>Ecdysozoa</taxon>
        <taxon>Arthropoda</taxon>
        <taxon>Hexapoda</taxon>
        <taxon>Collembola</taxon>
        <taxon>Entomobryomorpha</taxon>
        <taxon>Entomobryoidea</taxon>
        <taxon>Orchesellidae</taxon>
        <taxon>Orchesellinae</taxon>
        <taxon>Orchesella</taxon>
    </lineage>
</organism>
<feature type="region of interest" description="Disordered" evidence="1">
    <location>
        <begin position="156"/>
        <end position="182"/>
    </location>
</feature>
<feature type="compositionally biased region" description="Basic and acidic residues" evidence="1">
    <location>
        <begin position="883"/>
        <end position="901"/>
    </location>
</feature>
<feature type="compositionally biased region" description="Basic residues" evidence="1">
    <location>
        <begin position="156"/>
        <end position="169"/>
    </location>
</feature>
<feature type="compositionally biased region" description="Polar residues" evidence="1">
    <location>
        <begin position="460"/>
        <end position="473"/>
    </location>
</feature>
<proteinExistence type="predicted"/>
<feature type="compositionally biased region" description="Acidic residues" evidence="1">
    <location>
        <begin position="482"/>
        <end position="495"/>
    </location>
</feature>
<keyword evidence="3" id="KW-1185">Reference proteome</keyword>
<sequence>MEVDSDEDLTKELQPLAYHVSDRRRVLREALRALKGKRLDAMIPPGLKSWDRSRLEFACVEILEDVDDETLLSILDGRVGTAGVAAVEQAQAPSPMEVAGLKAKKKLKKKLVKSIDSNDVEDEPKKKKKKKVVVVKETDKNEDKLTKLKKKKKLLKAKAKEKVKKKKKAAAAAANEDPAAPAPHKSLMELLELEYRAKAIKALLRSQGQTVPDIPLNIDENSNSNETVNVNTKQVEQSTATVKSPLQVNGSIEPVSNMVNAATTSQKPEIKTVKPTSKPARPLKSLKEGKSLDSVKSDPPKVNPNKDESSKKIVKISPVKAPPEEKEKPKKAVIDLIDEALNTSFSEEADVATAVNNDAIKPLPIIAEACAHKNIDSEALRNKLLQKYQKQKLRKKKKKESAPDLKDQEDILDLHPQELSLTDEDQAAGQNAASCTENETSEYSESEPEDSNPDTILEVNRSQEIQSSPSQNKEVVVNEKATEDEELNYDEDSLDEVVVSTDKVQTDELSQSENMELDNIEDSNSICQTEESLEKKSNEPEDTQMSGGENTRDAPLSENSRSEMFSETTRDDVFEGTSANSAFTQSLKRKITFRIDPSRIGVLEEQGAEEEARKAEERKLDDVVDEDLDEEKEVEEGEIDSNEEGGFDEEEKKATEPSSPVGDKKRDLRDFLNRKHSNKHASSDDDSDASQDSNSYNVRRTSYRKASGTDRERELTHSPKRTSDKSDKNEPAPKRPSSPVEFITQFSDMEPISDDSDHSGSRSPRVTKKKSLNSTDKNIAVQGCAEKPSGTNDKMTIINSTDKEQDQVKDISNATNEDSQESVASDTPSKSSIVEKADSASGGEEDEDELRKPVTWYERWAQSHGMQKVAKTNKIHKKVRTKMKQDVSAKKKPIDLPKEEPSIEAEPIIGSIEEYEKLFGKKVVNSDTEPADTSNKDLDNSAVEASNQVDNNDDDDADDLWGDILGGS</sequence>
<feature type="compositionally biased region" description="Basic residues" evidence="1">
    <location>
        <begin position="390"/>
        <end position="399"/>
    </location>
</feature>
<comment type="caution">
    <text evidence="2">The sequence shown here is derived from an EMBL/GenBank/DDBJ whole genome shotgun (WGS) entry which is preliminary data.</text>
</comment>
<feature type="region of interest" description="Disordered" evidence="1">
    <location>
        <begin position="926"/>
        <end position="968"/>
    </location>
</feature>
<protein>
    <submittedName>
        <fullName evidence="2">Uncharacterized protein</fullName>
    </submittedName>
</protein>
<evidence type="ECO:0000313" key="2">
    <source>
        <dbReference type="EMBL" id="CAL8141271.1"/>
    </source>
</evidence>
<feature type="compositionally biased region" description="Polar residues" evidence="1">
    <location>
        <begin position="257"/>
        <end position="267"/>
    </location>
</feature>
<feature type="compositionally biased region" description="Polar residues" evidence="1">
    <location>
        <begin position="233"/>
        <end position="250"/>
    </location>
</feature>
<feature type="compositionally biased region" description="Basic and acidic residues" evidence="1">
    <location>
        <begin position="662"/>
        <end position="673"/>
    </location>
</feature>
<accession>A0ABP1S1Z3</accession>